<dbReference type="EMBL" id="PHHF01000018">
    <property type="protein sequence ID" value="PTD26163.1"/>
    <property type="molecule type" value="Genomic_DNA"/>
</dbReference>
<dbReference type="PANTHER" id="PTHR34477">
    <property type="entry name" value="UPF0213 PROTEIN YHBQ"/>
    <property type="match status" value="1"/>
</dbReference>
<evidence type="ECO:0000256" key="1">
    <source>
        <dbReference type="ARBA" id="ARBA00007435"/>
    </source>
</evidence>
<evidence type="ECO:0000313" key="4">
    <source>
        <dbReference type="Proteomes" id="UP000241206"/>
    </source>
</evidence>
<accession>A0A2T4I6C2</accession>
<dbReference type="InterPro" id="IPR035901">
    <property type="entry name" value="GIY-YIG_endonuc_sf"/>
</dbReference>
<evidence type="ECO:0000313" key="3">
    <source>
        <dbReference type="EMBL" id="PTD26163.1"/>
    </source>
</evidence>
<name>A0A2T4I6C2_9SPHN</name>
<dbReference type="AlphaFoldDB" id="A0A2T4I6C2"/>
<dbReference type="PANTHER" id="PTHR34477:SF5">
    <property type="entry name" value="BSL5627 PROTEIN"/>
    <property type="match status" value="1"/>
</dbReference>
<dbReference type="InterPro" id="IPR050190">
    <property type="entry name" value="UPF0213_domain"/>
</dbReference>
<dbReference type="Pfam" id="PF01541">
    <property type="entry name" value="GIY-YIG"/>
    <property type="match status" value="1"/>
</dbReference>
<gene>
    <name evidence="3" type="ORF">CV103_03965</name>
</gene>
<proteinExistence type="inferred from homology"/>
<comment type="similarity">
    <text evidence="1">Belongs to the UPF0213 family.</text>
</comment>
<dbReference type="CDD" id="cd10448">
    <property type="entry name" value="GIY-YIG_unchar_3"/>
    <property type="match status" value="1"/>
</dbReference>
<dbReference type="Proteomes" id="UP000241206">
    <property type="component" value="Unassembled WGS sequence"/>
</dbReference>
<dbReference type="PROSITE" id="PS50164">
    <property type="entry name" value="GIY_YIG"/>
    <property type="match status" value="1"/>
</dbReference>
<organism evidence="3 4">
    <name type="scientific">Edaphosphingomonas fennica</name>
    <dbReference type="NCBI Taxonomy" id="114404"/>
    <lineage>
        <taxon>Bacteria</taxon>
        <taxon>Pseudomonadati</taxon>
        <taxon>Pseudomonadota</taxon>
        <taxon>Alphaproteobacteria</taxon>
        <taxon>Sphingomonadales</taxon>
        <taxon>Rhizorhabdaceae</taxon>
        <taxon>Edaphosphingomonas</taxon>
    </lineage>
</organism>
<comment type="caution">
    <text evidence="3">The sequence shown here is derived from an EMBL/GenBank/DDBJ whole genome shotgun (WGS) entry which is preliminary data.</text>
</comment>
<dbReference type="InterPro" id="IPR000305">
    <property type="entry name" value="GIY-YIG_endonuc"/>
</dbReference>
<dbReference type="SMART" id="SM00465">
    <property type="entry name" value="GIYc"/>
    <property type="match status" value="1"/>
</dbReference>
<dbReference type="SUPFAM" id="SSF82771">
    <property type="entry name" value="GIY-YIG endonuclease"/>
    <property type="match status" value="1"/>
</dbReference>
<dbReference type="Gene3D" id="3.40.1440.10">
    <property type="entry name" value="GIY-YIG endonuclease"/>
    <property type="match status" value="1"/>
</dbReference>
<sequence length="99" mass="11213">MERGGWTYIMTNKPRGVLYIGVTAHLAARVAQHREGLGSAFCRRYNLQRLVLVEPHSSIEEAIAREKALKAWKRAWKVALIEMVNPCWHDLADDIGLAS</sequence>
<keyword evidence="4" id="KW-1185">Reference proteome</keyword>
<reference evidence="3 4" key="1">
    <citation type="submission" date="2017-11" db="EMBL/GenBank/DDBJ databases">
        <title>Sphingomonas oleivorans sp. nov., isolated from oil-contaminated soil.</title>
        <authorList>
            <person name="Wang L."/>
            <person name="Chen L."/>
        </authorList>
    </citation>
    <scope>NUCLEOTIDE SEQUENCE [LARGE SCALE GENOMIC DNA]</scope>
    <source>
        <strain evidence="3 4">K101</strain>
    </source>
</reference>
<evidence type="ECO:0000259" key="2">
    <source>
        <dbReference type="PROSITE" id="PS50164"/>
    </source>
</evidence>
<dbReference type="RefSeq" id="WP_107394026.1">
    <property type="nucleotide sequence ID" value="NZ_PHHF01000018.1"/>
</dbReference>
<protein>
    <submittedName>
        <fullName evidence="3">Excinuclease ABC subunit C</fullName>
    </submittedName>
</protein>
<feature type="domain" description="GIY-YIG" evidence="2">
    <location>
        <begin position="3"/>
        <end position="79"/>
    </location>
</feature>